<gene>
    <name evidence="2" type="ORF">JXQ802_LOCUS56501</name>
    <name evidence="1" type="ORF">PYM288_LOCUS39937</name>
</gene>
<evidence type="ECO:0000313" key="3">
    <source>
        <dbReference type="Proteomes" id="UP000663870"/>
    </source>
</evidence>
<accession>A0A816FPA4</accession>
<dbReference type="EMBL" id="CAJNOH010011614">
    <property type="protein sequence ID" value="CAF1526908.1"/>
    <property type="molecule type" value="Genomic_DNA"/>
</dbReference>
<comment type="caution">
    <text evidence="2">The sequence shown here is derived from an EMBL/GenBank/DDBJ whole genome shotgun (WGS) entry which is preliminary data.</text>
</comment>
<organism evidence="2 3">
    <name type="scientific">Rotaria sordida</name>
    <dbReference type="NCBI Taxonomy" id="392033"/>
    <lineage>
        <taxon>Eukaryota</taxon>
        <taxon>Metazoa</taxon>
        <taxon>Spiralia</taxon>
        <taxon>Gnathifera</taxon>
        <taxon>Rotifera</taxon>
        <taxon>Eurotatoria</taxon>
        <taxon>Bdelloidea</taxon>
        <taxon>Philodinida</taxon>
        <taxon>Philodinidae</taxon>
        <taxon>Rotaria</taxon>
    </lineage>
</organism>
<proteinExistence type="predicted"/>
<dbReference type="PANTHER" id="PTHR47642">
    <property type="entry name" value="ATP-DEPENDENT DNA HELICASE"/>
    <property type="match status" value="1"/>
</dbReference>
<dbReference type="EMBL" id="CAJNOL010013464">
    <property type="protein sequence ID" value="CAF1663882.1"/>
    <property type="molecule type" value="Genomic_DNA"/>
</dbReference>
<dbReference type="InterPro" id="IPR051055">
    <property type="entry name" value="PIF1_helicase"/>
</dbReference>
<evidence type="ECO:0008006" key="4">
    <source>
        <dbReference type="Google" id="ProtNLM"/>
    </source>
</evidence>
<protein>
    <recommendedName>
        <fullName evidence="4">Helitron helicase-like domain-containing protein</fullName>
    </recommendedName>
</protein>
<sequence>MNLFIKGGAWCLEKVVDWFARIEMQLGGSPHSHMPIWVEGAPKYYGPQTDEKTREEIVKFCDKYITTRFPSLDEDAELHNKIKEVQTHSRNHSKSCLKCYKTLCRFGFPRPVSRRTFICEPIKVDNDDEKQCCKKIKEILTEINATMNTLEKEKMLSWSDFDNLLIKYNWTYEEYEYALRVVHTRTIIIHRREPNARWVNQYNEELLRAWDANMDIQFVLDPYACAKYLMSYTTKPEREMSLLLKATHKECHEGNMSVREEMKKLTGTFFNHRQVSVQEAICRATKMPLTYSSRGFVFVPAHSNSCKFLKPPNILKQTDPEDDNIYMSNLADKYFDRPADSEFDICMADFASEYEILSINKNTKNPKTPIKRLQTLNFTMKKRCNRNTIIRYPYFNKETDRENYFENLLCLYLPIRSRDDLKKPYELFYEIGEIFDTRQQCIRKVKDIVLENQKKI</sequence>
<dbReference type="AlphaFoldDB" id="A0A816FPA4"/>
<name>A0A816FPA4_9BILA</name>
<evidence type="ECO:0000313" key="1">
    <source>
        <dbReference type="EMBL" id="CAF1526908.1"/>
    </source>
</evidence>
<dbReference type="Proteomes" id="UP000663870">
    <property type="component" value="Unassembled WGS sequence"/>
</dbReference>
<evidence type="ECO:0000313" key="2">
    <source>
        <dbReference type="EMBL" id="CAF1663882.1"/>
    </source>
</evidence>
<keyword evidence="3" id="KW-1185">Reference proteome</keyword>
<dbReference type="PANTHER" id="PTHR47642:SF5">
    <property type="entry name" value="ATP-DEPENDENT DNA HELICASE"/>
    <property type="match status" value="1"/>
</dbReference>
<dbReference type="Proteomes" id="UP000663854">
    <property type="component" value="Unassembled WGS sequence"/>
</dbReference>
<reference evidence="2" key="1">
    <citation type="submission" date="2021-02" db="EMBL/GenBank/DDBJ databases">
        <authorList>
            <person name="Nowell W R."/>
        </authorList>
    </citation>
    <scope>NUCLEOTIDE SEQUENCE</scope>
</reference>